<dbReference type="GO" id="GO:0010043">
    <property type="term" value="P:response to zinc ion"/>
    <property type="evidence" value="ECO:0007669"/>
    <property type="project" value="UniProtKB-ARBA"/>
</dbReference>
<accession>A0AAN7MT69</accession>
<dbReference type="PANTHER" id="PTHR46480">
    <property type="entry name" value="F20B24.22"/>
    <property type="match status" value="1"/>
</dbReference>
<keyword evidence="7 13" id="KW-1133">Transmembrane helix</keyword>
<evidence type="ECO:0000256" key="8">
    <source>
        <dbReference type="ARBA" id="ARBA00023054"/>
    </source>
</evidence>
<dbReference type="InterPro" id="IPR031846">
    <property type="entry name" value="Hvcn1"/>
</dbReference>
<evidence type="ECO:0000256" key="1">
    <source>
        <dbReference type="ARBA" id="ARBA00004651"/>
    </source>
</evidence>
<dbReference type="InterPro" id="IPR027359">
    <property type="entry name" value="Volt_channel_dom_sf"/>
</dbReference>
<organism evidence="15 16">
    <name type="scientific">Mycteria americana</name>
    <name type="common">Wood stork</name>
    <dbReference type="NCBI Taxonomy" id="33587"/>
    <lineage>
        <taxon>Eukaryota</taxon>
        <taxon>Metazoa</taxon>
        <taxon>Chordata</taxon>
        <taxon>Craniata</taxon>
        <taxon>Vertebrata</taxon>
        <taxon>Euteleostomi</taxon>
        <taxon>Archelosauria</taxon>
        <taxon>Archosauria</taxon>
        <taxon>Dinosauria</taxon>
        <taxon>Saurischia</taxon>
        <taxon>Theropoda</taxon>
        <taxon>Coelurosauria</taxon>
        <taxon>Aves</taxon>
        <taxon>Neognathae</taxon>
        <taxon>Neoaves</taxon>
        <taxon>Aequornithes</taxon>
        <taxon>Ciconiiformes</taxon>
        <taxon>Ciconiidae</taxon>
        <taxon>Mycteria</taxon>
    </lineage>
</organism>
<evidence type="ECO:0000256" key="2">
    <source>
        <dbReference type="ARBA" id="ARBA00015897"/>
    </source>
</evidence>
<evidence type="ECO:0000256" key="5">
    <source>
        <dbReference type="ARBA" id="ARBA00022692"/>
    </source>
</evidence>
<keyword evidence="9" id="KW-0406">Ion transport</keyword>
<keyword evidence="11" id="KW-0407">Ion channel</keyword>
<keyword evidence="16" id="KW-1185">Reference proteome</keyword>
<dbReference type="InterPro" id="IPR005821">
    <property type="entry name" value="Ion_trans_dom"/>
</dbReference>
<dbReference type="GO" id="GO:0030171">
    <property type="term" value="F:voltage-gated proton channel activity"/>
    <property type="evidence" value="ECO:0007669"/>
    <property type="project" value="InterPro"/>
</dbReference>
<keyword evidence="4" id="KW-1003">Cell membrane</keyword>
<dbReference type="Pfam" id="PF00520">
    <property type="entry name" value="Ion_trans"/>
    <property type="match status" value="1"/>
</dbReference>
<evidence type="ECO:0000256" key="4">
    <source>
        <dbReference type="ARBA" id="ARBA00022475"/>
    </source>
</evidence>
<dbReference type="PRINTS" id="PR01345">
    <property type="entry name" value="CERVTRCPTASE"/>
</dbReference>
<comment type="caution">
    <text evidence="15">The sequence shown here is derived from an EMBL/GenBank/DDBJ whole genome shotgun (WGS) entry which is preliminary data.</text>
</comment>
<gene>
    <name evidence="15" type="ORF">QYF61_010519</name>
</gene>
<feature type="transmembrane region" description="Helical" evidence="13">
    <location>
        <begin position="135"/>
        <end position="153"/>
    </location>
</feature>
<dbReference type="FunFam" id="1.20.120.350:FF:000054">
    <property type="entry name" value="voltage-gated hydrogen channel 1"/>
    <property type="match status" value="1"/>
</dbReference>
<evidence type="ECO:0000256" key="11">
    <source>
        <dbReference type="ARBA" id="ARBA00023303"/>
    </source>
</evidence>
<feature type="transmembrane region" description="Helical" evidence="13">
    <location>
        <begin position="101"/>
        <end position="123"/>
    </location>
</feature>
<keyword evidence="3" id="KW-0813">Transport</keyword>
<dbReference type="Gene3D" id="1.20.120.350">
    <property type="entry name" value="Voltage-gated potassium channels. Chain C"/>
    <property type="match status" value="1"/>
</dbReference>
<comment type="subcellular location">
    <subcellularLocation>
        <location evidence="1">Cell membrane</location>
        <topology evidence="1">Multi-pass membrane protein</topology>
    </subcellularLocation>
</comment>
<keyword evidence="8" id="KW-0175">Coiled coil</keyword>
<sequence length="325" mass="38060">MSRYLKHFTVVGDDPVQWNNDYQKWEEEEENGEKQPDSEIKLEPTRSRISFQDMMKKLFSSHRFQILVVCLVILDALLVLGELLMDLKIIHPDKYNITPKVFHYLSLSILTIFLIEVGFKVFVYRWEFFHHKFEVLDGIIVIVSFILDVVLIFREHEFEAVGLLILLRLWRVARIINVQVQGPVHGSGQSKHRYRLGGEWIESSPEEKDVGVLVNEKLNMSWQRVLAAQKANRILGCIKRSVTSRSREVILPLYSVLVRPHLEYCVQLRGPQHKKDMDLLEQVQRRAMKMIGGLEHLSYEDRLRELGLFSLEKRRLQGDLIAACQ</sequence>
<feature type="domain" description="Ion transport" evidence="14">
    <location>
        <begin position="64"/>
        <end position="178"/>
    </location>
</feature>
<keyword evidence="5 13" id="KW-0812">Transmembrane</keyword>
<evidence type="ECO:0000313" key="16">
    <source>
        <dbReference type="Proteomes" id="UP001333110"/>
    </source>
</evidence>
<evidence type="ECO:0000256" key="3">
    <source>
        <dbReference type="ARBA" id="ARBA00022448"/>
    </source>
</evidence>
<name>A0AAN7MT69_MYCAM</name>
<keyword evidence="10 13" id="KW-0472">Membrane</keyword>
<keyword evidence="6" id="KW-0851">Voltage-gated channel</keyword>
<reference evidence="15 16" key="1">
    <citation type="journal article" date="2023" name="J. Hered.">
        <title>Chromosome-level genome of the wood stork (Mycteria americana) provides insight into avian chromosome evolution.</title>
        <authorList>
            <person name="Flamio R. Jr."/>
            <person name="Ramstad K.M."/>
        </authorList>
    </citation>
    <scope>NUCLEOTIDE SEQUENCE [LARGE SCALE GENOMIC DNA]</scope>
    <source>
        <strain evidence="15">JAX WOST 10</strain>
    </source>
</reference>
<dbReference type="GO" id="GO:0034702">
    <property type="term" value="C:monoatomic ion channel complex"/>
    <property type="evidence" value="ECO:0007669"/>
    <property type="project" value="UniProtKB-KW"/>
</dbReference>
<evidence type="ECO:0000259" key="14">
    <source>
        <dbReference type="Pfam" id="PF00520"/>
    </source>
</evidence>
<dbReference type="EMBL" id="JAUNZN010000013">
    <property type="protein sequence ID" value="KAK4813105.1"/>
    <property type="molecule type" value="Genomic_DNA"/>
</dbReference>
<dbReference type="SUPFAM" id="SSF81324">
    <property type="entry name" value="Voltage-gated potassium channels"/>
    <property type="match status" value="1"/>
</dbReference>
<dbReference type="Proteomes" id="UP001333110">
    <property type="component" value="Unassembled WGS sequence"/>
</dbReference>
<evidence type="ECO:0000256" key="6">
    <source>
        <dbReference type="ARBA" id="ARBA00022882"/>
    </source>
</evidence>
<dbReference type="GO" id="GO:0005886">
    <property type="term" value="C:plasma membrane"/>
    <property type="evidence" value="ECO:0007669"/>
    <property type="project" value="UniProtKB-SubCell"/>
</dbReference>
<protein>
    <recommendedName>
        <fullName evidence="2">Voltage-gated hydrogen channel 1</fullName>
    </recommendedName>
    <alternativeName>
        <fullName evidence="12">Hydrogen voltage-gated channel 1</fullName>
    </alternativeName>
</protein>
<feature type="transmembrane region" description="Helical" evidence="13">
    <location>
        <begin position="64"/>
        <end position="81"/>
    </location>
</feature>
<evidence type="ECO:0000256" key="7">
    <source>
        <dbReference type="ARBA" id="ARBA00022989"/>
    </source>
</evidence>
<evidence type="ECO:0000256" key="10">
    <source>
        <dbReference type="ARBA" id="ARBA00023136"/>
    </source>
</evidence>
<dbReference type="PANTHER" id="PTHR46480:SF1">
    <property type="entry name" value="VOLTAGE-GATED HYDROGEN CHANNEL 1"/>
    <property type="match status" value="1"/>
</dbReference>
<proteinExistence type="predicted"/>
<evidence type="ECO:0000256" key="12">
    <source>
        <dbReference type="ARBA" id="ARBA00031989"/>
    </source>
</evidence>
<evidence type="ECO:0000313" key="15">
    <source>
        <dbReference type="EMBL" id="KAK4813105.1"/>
    </source>
</evidence>
<evidence type="ECO:0000256" key="9">
    <source>
        <dbReference type="ARBA" id="ARBA00023065"/>
    </source>
</evidence>
<dbReference type="AlphaFoldDB" id="A0AAN7MT69"/>
<evidence type="ECO:0000256" key="13">
    <source>
        <dbReference type="SAM" id="Phobius"/>
    </source>
</evidence>